<dbReference type="RefSeq" id="WP_013610047.1">
    <property type="nucleotide sequence ID" value="NC_015155.1"/>
</dbReference>
<organism evidence="1 2">
    <name type="scientific">Mycoplasma suis (strain Illinois)</name>
    <dbReference type="NCBI Taxonomy" id="768700"/>
    <lineage>
        <taxon>Bacteria</taxon>
        <taxon>Bacillati</taxon>
        <taxon>Mycoplasmatota</taxon>
        <taxon>Mollicutes</taxon>
        <taxon>Mycoplasmataceae</taxon>
        <taxon>Mycoplasma</taxon>
    </lineage>
</organism>
<name>F0QRT4_MYCSL</name>
<dbReference type="EMBL" id="CP002525">
    <property type="protein sequence ID" value="ADX98204.1"/>
    <property type="molecule type" value="Genomic_DNA"/>
</dbReference>
<proteinExistence type="predicted"/>
<dbReference type="HOGENOM" id="CLU_113278_0_0_14"/>
<gene>
    <name evidence="1" type="ordered locus">MSU_0673</name>
</gene>
<dbReference type="AlphaFoldDB" id="F0QRT4"/>
<sequence>MKTLKVVSLITTFSIASLGGGYGLSKLVLKNYVPEEKVYWESVWILDKGNKRFCRLLTKEEKSLRESSLKQKVIKGEQDSGECLTKWSENVSKKDSRLDTEWIMRGESEEAIKDLIAGEPLMGDLLEESKYPKFSQADNKDIQFLKDNCEFRDKGEGNWVIVRCPKELSKTLQSQAPSP</sequence>
<dbReference type="KEGG" id="mss:MSU_0673"/>
<protein>
    <submittedName>
        <fullName evidence="1">Uncharacterized protein</fullName>
    </submittedName>
</protein>
<keyword evidence="2" id="KW-1185">Reference proteome</keyword>
<accession>F0QRT4</accession>
<dbReference type="Proteomes" id="UP000007484">
    <property type="component" value="Chromosome"/>
</dbReference>
<dbReference type="STRING" id="768700.MSU_0673"/>
<reference evidence="1 2" key="1">
    <citation type="journal article" date="2011" name="J. Bacteriol.">
        <title>Complete genome sequences of two hemotropic Mycoplasmas, Mycoplasma haemofelis strain Ohio2 and Mycoplasma suis strain Illinois.</title>
        <authorList>
            <person name="Messick J.B."/>
            <person name="Santos A.P."/>
            <person name="Guimaraes A.M."/>
        </authorList>
    </citation>
    <scope>NUCLEOTIDE SEQUENCE [LARGE SCALE GENOMIC DNA]</scope>
    <source>
        <strain evidence="1 2">Illinois</strain>
    </source>
</reference>
<evidence type="ECO:0000313" key="1">
    <source>
        <dbReference type="EMBL" id="ADX98204.1"/>
    </source>
</evidence>
<evidence type="ECO:0000313" key="2">
    <source>
        <dbReference type="Proteomes" id="UP000007484"/>
    </source>
</evidence>